<name>A0AAW1B2Q3_CROAD</name>
<keyword evidence="4 6" id="KW-0496">Mitochondrion</keyword>
<dbReference type="InterPro" id="IPR008381">
    <property type="entry name" value="SDHAF3/Sdh7"/>
</dbReference>
<gene>
    <name evidence="8" type="ORF">NXF25_019631</name>
</gene>
<organism evidence="8 9">
    <name type="scientific">Crotalus adamanteus</name>
    <name type="common">Eastern diamondback rattlesnake</name>
    <dbReference type="NCBI Taxonomy" id="8729"/>
    <lineage>
        <taxon>Eukaryota</taxon>
        <taxon>Metazoa</taxon>
        <taxon>Chordata</taxon>
        <taxon>Craniata</taxon>
        <taxon>Vertebrata</taxon>
        <taxon>Euteleostomi</taxon>
        <taxon>Lepidosauria</taxon>
        <taxon>Squamata</taxon>
        <taxon>Bifurcata</taxon>
        <taxon>Unidentata</taxon>
        <taxon>Episquamata</taxon>
        <taxon>Toxicofera</taxon>
        <taxon>Serpentes</taxon>
        <taxon>Colubroidea</taxon>
        <taxon>Viperidae</taxon>
        <taxon>Crotalinae</taxon>
        <taxon>Crotalus</taxon>
    </lineage>
</organism>
<feature type="region of interest" description="Disordered" evidence="7">
    <location>
        <begin position="1"/>
        <end position="29"/>
    </location>
</feature>
<dbReference type="GO" id="GO:0006105">
    <property type="term" value="P:succinate metabolic process"/>
    <property type="evidence" value="ECO:0007669"/>
    <property type="project" value="TreeGrafter"/>
</dbReference>
<evidence type="ECO:0000313" key="9">
    <source>
        <dbReference type="Proteomes" id="UP001474421"/>
    </source>
</evidence>
<evidence type="ECO:0000256" key="2">
    <source>
        <dbReference type="ARBA" id="ARBA00006020"/>
    </source>
</evidence>
<keyword evidence="3" id="KW-0809">Transit peptide</keyword>
<comment type="function">
    <text evidence="6">Plays an essential role in the assembly of succinate dehydrogenase (SDH), an enzyme complex (also referred to as respiratory complex II) that is a component of both the tricarboxylic acid (TCA) cycle and the mitochondrial electron transport chain, and which couples the oxidation of succinate to fumarate with the reduction of ubiquinone (coenzyme Q) to ubiquinol. Promotes maturation of the iron-sulfur protein subunit of the SDH catalytic dimer, protecting it from the deleterious effects of oxidants. May act together with SDHAF1.</text>
</comment>
<dbReference type="EMBL" id="JAOTOJ010000008">
    <property type="protein sequence ID" value="KAK9396270.1"/>
    <property type="molecule type" value="Genomic_DNA"/>
</dbReference>
<keyword evidence="9" id="KW-1185">Reference proteome</keyword>
<dbReference type="GO" id="GO:0005758">
    <property type="term" value="C:mitochondrial intermembrane space"/>
    <property type="evidence" value="ECO:0007669"/>
    <property type="project" value="TreeGrafter"/>
</dbReference>
<keyword evidence="5 6" id="KW-0143">Chaperone</keyword>
<evidence type="ECO:0000256" key="6">
    <source>
        <dbReference type="RuleBase" id="RU368039"/>
    </source>
</evidence>
<evidence type="ECO:0000256" key="7">
    <source>
        <dbReference type="SAM" id="MobiDB-lite"/>
    </source>
</evidence>
<proteinExistence type="inferred from homology"/>
<evidence type="ECO:0000313" key="8">
    <source>
        <dbReference type="EMBL" id="KAK9396270.1"/>
    </source>
</evidence>
<evidence type="ECO:0000256" key="3">
    <source>
        <dbReference type="ARBA" id="ARBA00022946"/>
    </source>
</evidence>
<dbReference type="GO" id="GO:0034553">
    <property type="term" value="P:mitochondrial respiratory chain complex II assembly"/>
    <property type="evidence" value="ECO:0007669"/>
    <property type="project" value="UniProtKB-UniRule"/>
</dbReference>
<evidence type="ECO:0000256" key="5">
    <source>
        <dbReference type="ARBA" id="ARBA00023186"/>
    </source>
</evidence>
<dbReference type="Pfam" id="PF13233">
    <property type="entry name" value="Complex1_LYR_2"/>
    <property type="match status" value="1"/>
</dbReference>
<dbReference type="Proteomes" id="UP001474421">
    <property type="component" value="Unassembled WGS sequence"/>
</dbReference>
<protein>
    <recommendedName>
        <fullName evidence="6">Succinate dehydrogenase assembly factor 3</fullName>
        <shortName evidence="6">SDH assembly factor 3</shortName>
        <shortName evidence="6">SDHAF3</shortName>
    </recommendedName>
</protein>
<reference evidence="8 9" key="1">
    <citation type="journal article" date="2024" name="Proc. Natl. Acad. Sci. U.S.A.">
        <title>The genetic regulatory architecture and epigenomic basis for age-related changes in rattlesnake venom.</title>
        <authorList>
            <person name="Hogan M.P."/>
            <person name="Holding M.L."/>
            <person name="Nystrom G.S."/>
            <person name="Colston T.J."/>
            <person name="Bartlett D.A."/>
            <person name="Mason A.J."/>
            <person name="Ellsworth S.A."/>
            <person name="Rautsaw R.M."/>
            <person name="Lawrence K.C."/>
            <person name="Strickland J.L."/>
            <person name="He B."/>
            <person name="Fraser P."/>
            <person name="Margres M.J."/>
            <person name="Gilbert D.M."/>
            <person name="Gibbs H.L."/>
            <person name="Parkinson C.L."/>
            <person name="Rokyta D.R."/>
        </authorList>
    </citation>
    <scope>NUCLEOTIDE SEQUENCE [LARGE SCALE GENOMIC DNA]</scope>
    <source>
        <strain evidence="8">DRR0105</strain>
    </source>
</reference>
<evidence type="ECO:0000256" key="4">
    <source>
        <dbReference type="ARBA" id="ARBA00023128"/>
    </source>
</evidence>
<comment type="similarity">
    <text evidence="2 6">Belongs to the complex I LYR family. SDHAF3 subfamily.</text>
</comment>
<dbReference type="CDD" id="cd20270">
    <property type="entry name" value="Complex1_LYR_SDHAF3_LYRM10"/>
    <property type="match status" value="1"/>
</dbReference>
<sequence length="239" mass="27676">MPTQYFPKYRAPKEGETTNRSDQPRAERGSAFRCSRLIPPMSSVPRFVAWRPPSPSFYATFFSGAETRECSRQQAVNLAGQTFLGPITRILAFWSGEVIRTLYKKILQLHRLLPLELKALGDQYVKDEFRRHKSIRLQEAQHFLQEWENYKMMLQQQANQHMQNTTDQPDFGAHLSEEKLNALRHEQTFPFVGQSSDRYRQQQPAAARLKRGEFSRRLNLGGIRAGNIIPASEERHGNS</sequence>
<comment type="caution">
    <text evidence="8">The sequence shown here is derived from an EMBL/GenBank/DDBJ whole genome shotgun (WGS) entry which is preliminary data.</text>
</comment>
<dbReference type="AlphaFoldDB" id="A0AAW1B2Q3"/>
<comment type="subcellular location">
    <subcellularLocation>
        <location evidence="1 6">Mitochondrion matrix</location>
    </subcellularLocation>
</comment>
<evidence type="ECO:0000256" key="1">
    <source>
        <dbReference type="ARBA" id="ARBA00004305"/>
    </source>
</evidence>
<feature type="compositionally biased region" description="Basic and acidic residues" evidence="7">
    <location>
        <begin position="11"/>
        <end position="29"/>
    </location>
</feature>
<dbReference type="GO" id="GO:0005759">
    <property type="term" value="C:mitochondrial matrix"/>
    <property type="evidence" value="ECO:0007669"/>
    <property type="project" value="UniProtKB-SubCell"/>
</dbReference>
<accession>A0AAW1B2Q3</accession>
<dbReference type="PANTHER" id="PTHR13137:SF6">
    <property type="entry name" value="SUCCINATE DEHYDROGENASE ASSEMBLY FACTOR 3, MITOCHONDRIAL"/>
    <property type="match status" value="1"/>
</dbReference>
<comment type="subunit">
    <text evidence="6">Interacts with the iron-sulfur protein subunit within the SDH catalytic dimer.</text>
</comment>
<dbReference type="PANTHER" id="PTHR13137">
    <property type="entry name" value="DC11 ACN9 HOMOLOG"/>
    <property type="match status" value="1"/>
</dbReference>